<evidence type="ECO:0000256" key="10">
    <source>
        <dbReference type="HAMAP-Rule" id="MF_00115"/>
    </source>
</evidence>
<dbReference type="Proteomes" id="UP000254330">
    <property type="component" value="Unassembled WGS sequence"/>
</dbReference>
<dbReference type="GO" id="GO:0005886">
    <property type="term" value="C:plasma membrane"/>
    <property type="evidence" value="ECO:0007669"/>
    <property type="project" value="UniProtKB-SubCell"/>
</dbReference>
<dbReference type="InterPro" id="IPR036019">
    <property type="entry name" value="MscL_channel"/>
</dbReference>
<accession>A0A2U3AB21</accession>
<dbReference type="PANTHER" id="PTHR30266">
    <property type="entry name" value="MECHANOSENSITIVE CHANNEL MSCL"/>
    <property type="match status" value="1"/>
</dbReference>
<evidence type="ECO:0000313" key="12">
    <source>
        <dbReference type="EMBL" id="TDR35794.1"/>
    </source>
</evidence>
<evidence type="ECO:0000256" key="3">
    <source>
        <dbReference type="ARBA" id="ARBA00022448"/>
    </source>
</evidence>
<dbReference type="GO" id="GO:0008381">
    <property type="term" value="F:mechanosensitive monoatomic ion channel activity"/>
    <property type="evidence" value="ECO:0007669"/>
    <property type="project" value="UniProtKB-UniRule"/>
</dbReference>
<evidence type="ECO:0000313" key="14">
    <source>
        <dbReference type="Proteomes" id="UP000294641"/>
    </source>
</evidence>
<evidence type="ECO:0000256" key="5">
    <source>
        <dbReference type="ARBA" id="ARBA00022692"/>
    </source>
</evidence>
<dbReference type="PANTHER" id="PTHR30266:SF2">
    <property type="entry name" value="LARGE-CONDUCTANCE MECHANOSENSITIVE CHANNEL"/>
    <property type="match status" value="1"/>
</dbReference>
<dbReference type="EMBL" id="SNZG01000028">
    <property type="protein sequence ID" value="TDR35794.1"/>
    <property type="molecule type" value="Genomic_DNA"/>
</dbReference>
<dbReference type="PRINTS" id="PR01264">
    <property type="entry name" value="MECHCHANNEL"/>
</dbReference>
<evidence type="ECO:0000256" key="7">
    <source>
        <dbReference type="ARBA" id="ARBA00023065"/>
    </source>
</evidence>
<sequence>MWEDFKKFAFKGNVLDLAVGVIIGAAFGKIVSSLVTNIITPIIALIFGSEAKFEDLTFLGIQYGAFIQSVFDFFVIAASIFLFIRIISKLNFKKQQEEVVEEVPESTDDVLKDIRDLLREQSKQETK</sequence>
<dbReference type="InterPro" id="IPR037673">
    <property type="entry name" value="MSC/AndL"/>
</dbReference>
<dbReference type="AlphaFoldDB" id="A0A2U3AB21"/>
<comment type="caution">
    <text evidence="11">The sequence shown here is derived from an EMBL/GenBank/DDBJ whole genome shotgun (WGS) entry which is preliminary data.</text>
</comment>
<evidence type="ECO:0000256" key="2">
    <source>
        <dbReference type="ARBA" id="ARBA00007254"/>
    </source>
</evidence>
<evidence type="ECO:0000256" key="9">
    <source>
        <dbReference type="ARBA" id="ARBA00023303"/>
    </source>
</evidence>
<dbReference type="InterPro" id="IPR019823">
    <property type="entry name" value="Mechanosensitive_channel_CS"/>
</dbReference>
<dbReference type="EMBL" id="UGNP01000001">
    <property type="protein sequence ID" value="STX09698.1"/>
    <property type="molecule type" value="Genomic_DNA"/>
</dbReference>
<keyword evidence="8 10" id="KW-0472">Membrane</keyword>
<feature type="transmembrane region" description="Helical" evidence="10">
    <location>
        <begin position="60"/>
        <end position="84"/>
    </location>
</feature>
<keyword evidence="7 10" id="KW-0406">Ion transport</keyword>
<keyword evidence="5 10" id="KW-0812">Transmembrane</keyword>
<dbReference type="HAMAP" id="MF_00115">
    <property type="entry name" value="MscL"/>
    <property type="match status" value="1"/>
</dbReference>
<dbReference type="PROSITE" id="PS01327">
    <property type="entry name" value="MSCL"/>
    <property type="match status" value="1"/>
</dbReference>
<dbReference type="Pfam" id="PF01741">
    <property type="entry name" value="MscL"/>
    <property type="match status" value="1"/>
</dbReference>
<comment type="function">
    <text evidence="10">Channel that opens in response to stretch forces in the membrane lipid bilayer. May participate in the regulation of osmotic pressure changes within the cell.</text>
</comment>
<dbReference type="Gene3D" id="1.10.1200.120">
    <property type="entry name" value="Large-conductance mechanosensitive channel, MscL, domain 1"/>
    <property type="match status" value="1"/>
</dbReference>
<keyword evidence="9 10" id="KW-0407">Ion channel</keyword>
<evidence type="ECO:0000313" key="13">
    <source>
        <dbReference type="Proteomes" id="UP000254330"/>
    </source>
</evidence>
<reference evidence="12 14" key="2">
    <citation type="submission" date="2019-03" db="EMBL/GenBank/DDBJ databases">
        <title>Genomic Encyclopedia of Type Strains, Phase IV (KMG-IV): sequencing the most valuable type-strain genomes for metagenomic binning, comparative biology and taxonomic classification.</title>
        <authorList>
            <person name="Goeker M."/>
        </authorList>
    </citation>
    <scope>NUCLEOTIDE SEQUENCE [LARGE SCALE GENOMIC DNA]</scope>
    <source>
        <strain evidence="12 14">DSM 20580</strain>
    </source>
</reference>
<dbReference type="RefSeq" id="WP_109350258.1">
    <property type="nucleotide sequence ID" value="NZ_BJUE01000023.1"/>
</dbReference>
<keyword evidence="4 10" id="KW-1003">Cell membrane</keyword>
<dbReference type="NCBIfam" id="TIGR00220">
    <property type="entry name" value="mscL"/>
    <property type="match status" value="1"/>
</dbReference>
<reference evidence="11 13" key="1">
    <citation type="submission" date="2018-06" db="EMBL/GenBank/DDBJ databases">
        <authorList>
            <consortium name="Pathogen Informatics"/>
            <person name="Doyle S."/>
        </authorList>
    </citation>
    <scope>NUCLEOTIDE SEQUENCE [LARGE SCALE GENOMIC DNA]</scope>
    <source>
        <strain evidence="11 13">NCTC10597</strain>
    </source>
</reference>
<evidence type="ECO:0000313" key="11">
    <source>
        <dbReference type="EMBL" id="STX09698.1"/>
    </source>
</evidence>
<evidence type="ECO:0000256" key="1">
    <source>
        <dbReference type="ARBA" id="ARBA00004651"/>
    </source>
</evidence>
<comment type="subunit">
    <text evidence="10">Homopentamer.</text>
</comment>
<protein>
    <recommendedName>
        <fullName evidence="10">Large-conductance mechanosensitive channel</fullName>
    </recommendedName>
</protein>
<keyword evidence="14" id="KW-1185">Reference proteome</keyword>
<keyword evidence="6 10" id="KW-1133">Transmembrane helix</keyword>
<feature type="transmembrane region" description="Helical" evidence="10">
    <location>
        <begin position="21"/>
        <end position="48"/>
    </location>
</feature>
<dbReference type="OrthoDB" id="9810350at2"/>
<dbReference type="InterPro" id="IPR001185">
    <property type="entry name" value="MS_channel"/>
</dbReference>
<dbReference type="Proteomes" id="UP000294641">
    <property type="component" value="Unassembled WGS sequence"/>
</dbReference>
<evidence type="ECO:0000256" key="4">
    <source>
        <dbReference type="ARBA" id="ARBA00022475"/>
    </source>
</evidence>
<keyword evidence="3 10" id="KW-0813">Transport</keyword>
<evidence type="ECO:0000256" key="8">
    <source>
        <dbReference type="ARBA" id="ARBA00023136"/>
    </source>
</evidence>
<comment type="similarity">
    <text evidence="2 10">Belongs to the MscL family.</text>
</comment>
<evidence type="ECO:0000256" key="6">
    <source>
        <dbReference type="ARBA" id="ARBA00022989"/>
    </source>
</evidence>
<gene>
    <name evidence="10 11" type="primary">mscL</name>
    <name evidence="12" type="ORF">DFR61_12824</name>
    <name evidence="11" type="ORF">NCTC10597_01391</name>
</gene>
<comment type="subcellular location">
    <subcellularLocation>
        <location evidence="1 10">Cell membrane</location>
        <topology evidence="1 10">Multi-pass membrane protein</topology>
    </subcellularLocation>
</comment>
<organism evidence="11 13">
    <name type="scientific">Kurthia zopfii</name>
    <dbReference type="NCBI Taxonomy" id="1650"/>
    <lineage>
        <taxon>Bacteria</taxon>
        <taxon>Bacillati</taxon>
        <taxon>Bacillota</taxon>
        <taxon>Bacilli</taxon>
        <taxon>Bacillales</taxon>
        <taxon>Caryophanaceae</taxon>
        <taxon>Kurthia</taxon>
    </lineage>
</organism>
<dbReference type="SUPFAM" id="SSF81330">
    <property type="entry name" value="Gated mechanosensitive channel"/>
    <property type="match status" value="1"/>
</dbReference>
<name>A0A2U3AB21_9BACL</name>
<proteinExistence type="inferred from homology"/>